<comment type="caution">
    <text evidence="1">The sequence shown here is derived from an EMBL/GenBank/DDBJ whole genome shotgun (WGS) entry which is preliminary data.</text>
</comment>
<evidence type="ECO:0000313" key="2">
    <source>
        <dbReference type="Proteomes" id="UP000238191"/>
    </source>
</evidence>
<protein>
    <submittedName>
        <fullName evidence="1">Uncharacterized protein</fullName>
    </submittedName>
</protein>
<dbReference type="Proteomes" id="UP000238191">
    <property type="component" value="Unassembled WGS sequence"/>
</dbReference>
<dbReference type="AlphaFoldDB" id="A0A2S7D3C3"/>
<keyword evidence="2" id="KW-1185">Reference proteome</keyword>
<dbReference type="OrthoDB" id="5999135at2"/>
<name>A0A2S7D3C3_9XANT</name>
<accession>A0A2S7D3C3</accession>
<evidence type="ECO:0000313" key="1">
    <source>
        <dbReference type="EMBL" id="PPU68333.1"/>
    </source>
</evidence>
<dbReference type="EMBL" id="MDEI01000007">
    <property type="protein sequence ID" value="PPU68333.1"/>
    <property type="molecule type" value="Genomic_DNA"/>
</dbReference>
<gene>
    <name evidence="1" type="ORF">XpiCFBP4643_09770</name>
</gene>
<sequence length="100" mass="11000">MIQQRTPLCPELAAVVAQEIARGNKVEREPVSCDWPEPGSVIAHLHSSLSVQKAELPSGVATAICNDPHYGWYNEVYCSLHRHLLTAGQARPGEPMWVKA</sequence>
<reference evidence="2" key="1">
    <citation type="submission" date="2016-08" db="EMBL/GenBank/DDBJ databases">
        <authorList>
            <person name="Merda D."/>
            <person name="Briand M."/>
            <person name="Taghouti G."/>
            <person name="Carrere S."/>
            <person name="Gouzy J."/>
            <person name="Portier P."/>
            <person name="Jacques M.-A."/>
            <person name="Fischer-Le Saux M."/>
        </authorList>
    </citation>
    <scope>NUCLEOTIDE SEQUENCE [LARGE SCALE GENOMIC DNA]</scope>
    <source>
        <strain evidence="2">CFBP4643</strain>
    </source>
</reference>
<proteinExistence type="predicted"/>
<organism evidence="1 2">
    <name type="scientific">Xanthomonas pisi</name>
    <dbReference type="NCBI Taxonomy" id="56457"/>
    <lineage>
        <taxon>Bacteria</taxon>
        <taxon>Pseudomonadati</taxon>
        <taxon>Pseudomonadota</taxon>
        <taxon>Gammaproteobacteria</taxon>
        <taxon>Lysobacterales</taxon>
        <taxon>Lysobacteraceae</taxon>
        <taxon>Xanthomonas</taxon>
    </lineage>
</organism>